<evidence type="ECO:0000256" key="1">
    <source>
        <dbReference type="ARBA" id="ARBA00009986"/>
    </source>
</evidence>
<organism evidence="6 7">
    <name type="scientific">Flavobacterium faecale</name>
    <dbReference type="NCBI Taxonomy" id="1355330"/>
    <lineage>
        <taxon>Bacteria</taxon>
        <taxon>Pseudomonadati</taxon>
        <taxon>Bacteroidota</taxon>
        <taxon>Flavobacteriia</taxon>
        <taxon>Flavobacteriales</taxon>
        <taxon>Flavobacteriaceae</taxon>
        <taxon>Flavobacterium</taxon>
    </lineage>
</organism>
<dbReference type="PROSITE" id="PS00070">
    <property type="entry name" value="ALDEHYDE_DEHYDR_CYS"/>
    <property type="match status" value="1"/>
</dbReference>
<dbReference type="FunFam" id="3.40.605.10:FF:000007">
    <property type="entry name" value="NAD/NADP-dependent betaine aldehyde dehydrogenase"/>
    <property type="match status" value="1"/>
</dbReference>
<reference evidence="6 7" key="1">
    <citation type="submission" date="2017-04" db="EMBL/GenBank/DDBJ databases">
        <title>Compelte genome sequence of WV33.</title>
        <authorList>
            <person name="Lee P.C."/>
        </authorList>
    </citation>
    <scope>NUCLEOTIDE SEQUENCE [LARGE SCALE GENOMIC DNA]</scope>
    <source>
        <strain evidence="6 7">WV33</strain>
    </source>
</reference>
<evidence type="ECO:0000256" key="2">
    <source>
        <dbReference type="ARBA" id="ARBA00023002"/>
    </source>
</evidence>
<dbReference type="InterPro" id="IPR016161">
    <property type="entry name" value="Ald_DH/histidinol_DH"/>
</dbReference>
<evidence type="ECO:0000313" key="6">
    <source>
        <dbReference type="EMBL" id="AWG22629.1"/>
    </source>
</evidence>
<dbReference type="SUPFAM" id="SSF53720">
    <property type="entry name" value="ALDH-like"/>
    <property type="match status" value="1"/>
</dbReference>
<dbReference type="InterPro" id="IPR015590">
    <property type="entry name" value="Aldehyde_DH_dom"/>
</dbReference>
<dbReference type="InterPro" id="IPR016160">
    <property type="entry name" value="Ald_DH_CS_CYS"/>
</dbReference>
<dbReference type="Gene3D" id="3.40.309.10">
    <property type="entry name" value="Aldehyde Dehydrogenase, Chain A, domain 2"/>
    <property type="match status" value="1"/>
</dbReference>
<dbReference type="KEGG" id="ffa:FFWV33_14385"/>
<comment type="similarity">
    <text evidence="1 4">Belongs to the aldehyde dehydrogenase family.</text>
</comment>
<evidence type="ECO:0000256" key="3">
    <source>
        <dbReference type="PROSITE-ProRule" id="PRU10007"/>
    </source>
</evidence>
<dbReference type="RefSeq" id="WP_108741549.1">
    <property type="nucleotide sequence ID" value="NZ_CP020918.1"/>
</dbReference>
<proteinExistence type="inferred from homology"/>
<gene>
    <name evidence="6" type="ORF">FFWV33_14385</name>
</gene>
<feature type="domain" description="Aldehyde dehydrogenase" evidence="5">
    <location>
        <begin position="16"/>
        <end position="479"/>
    </location>
</feature>
<dbReference type="FunFam" id="3.40.309.10:FF:000009">
    <property type="entry name" value="Aldehyde dehydrogenase A"/>
    <property type="match status" value="1"/>
</dbReference>
<dbReference type="Pfam" id="PF00171">
    <property type="entry name" value="Aldedh"/>
    <property type="match status" value="1"/>
</dbReference>
<dbReference type="PROSITE" id="PS00687">
    <property type="entry name" value="ALDEHYDE_DEHYDR_GLU"/>
    <property type="match status" value="1"/>
</dbReference>
<dbReference type="GO" id="GO:0004777">
    <property type="term" value="F:succinate-semialdehyde dehydrogenase (NAD+) activity"/>
    <property type="evidence" value="ECO:0007669"/>
    <property type="project" value="TreeGrafter"/>
</dbReference>
<dbReference type="GO" id="GO:0009450">
    <property type="term" value="P:gamma-aminobutyric acid catabolic process"/>
    <property type="evidence" value="ECO:0007669"/>
    <property type="project" value="TreeGrafter"/>
</dbReference>
<dbReference type="InterPro" id="IPR016163">
    <property type="entry name" value="Ald_DH_C"/>
</dbReference>
<feature type="active site" evidence="3">
    <location>
        <position position="252"/>
    </location>
</feature>
<dbReference type="PANTHER" id="PTHR43353">
    <property type="entry name" value="SUCCINATE-SEMIALDEHYDE DEHYDROGENASE, MITOCHONDRIAL"/>
    <property type="match status" value="1"/>
</dbReference>
<accession>A0A2S1LFZ6</accession>
<sequence length="485" mass="53286">MNQNIQHYKCYINGEWLDSSTRDSIKVENPANLEVFATVTACSKEDVQYALESSEKAQLAWQLTPAHQRALYLFAIADKLKEERDHFAKLLVLEQGKTFPEAQGEVDGTIQYLTYNAEAARRIQGSMFPSENKNEHLAIYKVPYGVTVGLCAFNFPLALIGRKVGPALVTGNTMIIKPHELTPVTASEFCRLVHEVGVPKGVVNMVVTQNAEAASLLVESPITKLVSLTGSTRAGRGIYKAVAHNVTALTLELGGKAPFIVCDDADIEKAVEAAAISRYANCGQVCICNEMVMVDEKIADEFTDKLIKRVKEIKVGDPFDSSVNMGPGVSSLGMERIDGLVKKNIEQGAELVLGGKRPDGAMFEKGNWYEPTILTNVKNDHVTMQEEIFGPVLPIMKVSGFEEALALTNAREEGLSAYLYTNNYKRHMTAIDQMQVGTIFINRGIVGYIQGYHSGHKTSGIGGEDGIYGIEGFLQKRTVYLDYND</sequence>
<dbReference type="InterPro" id="IPR016162">
    <property type="entry name" value="Ald_DH_N"/>
</dbReference>
<dbReference type="InterPro" id="IPR029510">
    <property type="entry name" value="Ald_DH_CS_GLU"/>
</dbReference>
<dbReference type="Gene3D" id="3.40.605.10">
    <property type="entry name" value="Aldehyde Dehydrogenase, Chain A, domain 1"/>
    <property type="match status" value="1"/>
</dbReference>
<protein>
    <submittedName>
        <fullName evidence="6">Aldehyde dehydrogenase</fullName>
    </submittedName>
</protein>
<evidence type="ECO:0000313" key="7">
    <source>
        <dbReference type="Proteomes" id="UP000244527"/>
    </source>
</evidence>
<name>A0A2S1LFZ6_9FLAO</name>
<dbReference type="OrthoDB" id="629320at2"/>
<keyword evidence="7" id="KW-1185">Reference proteome</keyword>
<evidence type="ECO:0000256" key="4">
    <source>
        <dbReference type="RuleBase" id="RU003345"/>
    </source>
</evidence>
<dbReference type="AlphaFoldDB" id="A0A2S1LFZ6"/>
<keyword evidence="2 4" id="KW-0560">Oxidoreductase</keyword>
<evidence type="ECO:0000259" key="5">
    <source>
        <dbReference type="Pfam" id="PF00171"/>
    </source>
</evidence>
<dbReference type="InterPro" id="IPR050740">
    <property type="entry name" value="Aldehyde_DH_Superfamily"/>
</dbReference>
<dbReference type="PANTHER" id="PTHR43353:SF5">
    <property type="entry name" value="SUCCINATE-SEMIALDEHYDE DEHYDROGENASE, MITOCHONDRIAL"/>
    <property type="match status" value="1"/>
</dbReference>
<dbReference type="Proteomes" id="UP000244527">
    <property type="component" value="Chromosome"/>
</dbReference>
<dbReference type="EMBL" id="CP020918">
    <property type="protein sequence ID" value="AWG22629.1"/>
    <property type="molecule type" value="Genomic_DNA"/>
</dbReference>